<dbReference type="PROSITE" id="PS00763">
    <property type="entry name" value="GLUTATHIONE_PEROXID_2"/>
    <property type="match status" value="1"/>
</dbReference>
<evidence type="ECO:0000256" key="4">
    <source>
        <dbReference type="PIRSR" id="PIRSR000303-1"/>
    </source>
</evidence>
<protein>
    <recommendedName>
        <fullName evidence="5">Glutathione peroxidase</fullName>
    </recommendedName>
</protein>
<dbReference type="InterPro" id="IPR000889">
    <property type="entry name" value="Glutathione_peroxidase"/>
</dbReference>
<dbReference type="Pfam" id="PF00255">
    <property type="entry name" value="GSHPx"/>
    <property type="match status" value="1"/>
</dbReference>
<comment type="similarity">
    <text evidence="1 5">Belongs to the glutathione peroxidase family.</text>
</comment>
<evidence type="ECO:0000256" key="2">
    <source>
        <dbReference type="ARBA" id="ARBA00022559"/>
    </source>
</evidence>
<keyword evidence="3 5" id="KW-0560">Oxidoreductase</keyword>
<accession>A0A7S1QE90</accession>
<gene>
    <name evidence="6" type="ORF">NDES1114_LOCUS22475</name>
</gene>
<proteinExistence type="inferred from homology"/>
<dbReference type="EMBL" id="HBGF01033551">
    <property type="protein sequence ID" value="CAD9130988.1"/>
    <property type="molecule type" value="Transcribed_RNA"/>
</dbReference>
<evidence type="ECO:0000313" key="6">
    <source>
        <dbReference type="EMBL" id="CAD9130988.1"/>
    </source>
</evidence>
<dbReference type="PANTHER" id="PTHR11592">
    <property type="entry name" value="GLUTATHIONE PEROXIDASE"/>
    <property type="match status" value="1"/>
</dbReference>
<evidence type="ECO:0000256" key="3">
    <source>
        <dbReference type="ARBA" id="ARBA00023002"/>
    </source>
</evidence>
<dbReference type="InterPro" id="IPR036249">
    <property type="entry name" value="Thioredoxin-like_sf"/>
</dbReference>
<dbReference type="AlphaFoldDB" id="A0A7S1QE90"/>
<evidence type="ECO:0000256" key="5">
    <source>
        <dbReference type="RuleBase" id="RU000499"/>
    </source>
</evidence>
<dbReference type="InterPro" id="IPR029760">
    <property type="entry name" value="GPX_CS"/>
</dbReference>
<name>A0A7S1QE90_NEODS</name>
<feature type="active site" evidence="4">
    <location>
        <position position="35"/>
    </location>
</feature>
<dbReference type="SUPFAM" id="SSF52833">
    <property type="entry name" value="Thioredoxin-like"/>
    <property type="match status" value="1"/>
</dbReference>
<evidence type="ECO:0000256" key="1">
    <source>
        <dbReference type="ARBA" id="ARBA00006926"/>
    </source>
</evidence>
<dbReference type="PROSITE" id="PS51355">
    <property type="entry name" value="GLUTATHIONE_PEROXID_3"/>
    <property type="match status" value="1"/>
</dbReference>
<dbReference type="PANTHER" id="PTHR11592:SF78">
    <property type="entry name" value="GLUTATHIONE PEROXIDASE"/>
    <property type="match status" value="1"/>
</dbReference>
<dbReference type="CDD" id="cd00340">
    <property type="entry name" value="GSH_Peroxidase"/>
    <property type="match status" value="1"/>
</dbReference>
<reference evidence="6" key="1">
    <citation type="submission" date="2021-01" db="EMBL/GenBank/DDBJ databases">
        <authorList>
            <person name="Corre E."/>
            <person name="Pelletier E."/>
            <person name="Niang G."/>
            <person name="Scheremetjew M."/>
            <person name="Finn R."/>
            <person name="Kale V."/>
            <person name="Holt S."/>
            <person name="Cochrane G."/>
            <person name="Meng A."/>
            <person name="Brown T."/>
            <person name="Cohen L."/>
        </authorList>
    </citation>
    <scope>NUCLEOTIDE SEQUENCE</scope>
    <source>
        <strain evidence="6">CCAP 1951/1</strain>
    </source>
</reference>
<dbReference type="PRINTS" id="PR01011">
    <property type="entry name" value="GLUTPROXDASE"/>
</dbReference>
<dbReference type="GO" id="GO:0006979">
    <property type="term" value="P:response to oxidative stress"/>
    <property type="evidence" value="ECO:0007669"/>
    <property type="project" value="InterPro"/>
</dbReference>
<keyword evidence="2 5" id="KW-0575">Peroxidase</keyword>
<organism evidence="6">
    <name type="scientific">Neobodo designis</name>
    <name type="common">Flagellated protozoan</name>
    <name type="synonym">Bodo designis</name>
    <dbReference type="NCBI Taxonomy" id="312471"/>
    <lineage>
        <taxon>Eukaryota</taxon>
        <taxon>Discoba</taxon>
        <taxon>Euglenozoa</taxon>
        <taxon>Kinetoplastea</taxon>
        <taxon>Metakinetoplastina</taxon>
        <taxon>Neobodonida</taxon>
        <taxon>Neobodo</taxon>
    </lineage>
</organism>
<dbReference type="GO" id="GO:0004601">
    <property type="term" value="F:peroxidase activity"/>
    <property type="evidence" value="ECO:0007669"/>
    <property type="project" value="UniProtKB-KW"/>
</dbReference>
<sequence length="166" mass="18392">MSIHSFSCKLITGETVSLSKYAGKAALVVNTASLCGFTHSNMAWLNELQDMYDRPHVRDEKYRGKFIVLAFPCNQFGGQEPKSGCEIKAWAHSSYGITFPLFDKVNVKGASADPLWKFIGDELGTPKWNFNRYLCDPDGKPVAHFNPAVPPAAMKPHIDKLLDASL</sequence>
<dbReference type="PIRSF" id="PIRSF000303">
    <property type="entry name" value="Glutathion_perox"/>
    <property type="match status" value="1"/>
</dbReference>
<dbReference type="Gene3D" id="3.40.30.10">
    <property type="entry name" value="Glutaredoxin"/>
    <property type="match status" value="1"/>
</dbReference>